<keyword evidence="2" id="KW-1185">Reference proteome</keyword>
<proteinExistence type="predicted"/>
<gene>
    <name evidence="1" type="ORF">M3N55_03855</name>
</gene>
<dbReference type="InterPro" id="IPR021233">
    <property type="entry name" value="DUF2783"/>
</dbReference>
<protein>
    <submittedName>
        <fullName evidence="1">DUF2783 domain-containing protein</fullName>
    </submittedName>
</protein>
<dbReference type="Proteomes" id="UP001202550">
    <property type="component" value="Unassembled WGS sequence"/>
</dbReference>
<accession>A0ABT0LZ12</accession>
<name>A0ABT0LZ12_9RHOB</name>
<comment type="caution">
    <text evidence="1">The sequence shown here is derived from an EMBL/GenBank/DDBJ whole genome shotgun (WGS) entry which is preliminary data.</text>
</comment>
<evidence type="ECO:0000313" key="1">
    <source>
        <dbReference type="EMBL" id="MCL1627854.1"/>
    </source>
</evidence>
<dbReference type="EMBL" id="JALZWP010000002">
    <property type="protein sequence ID" value="MCL1627854.1"/>
    <property type="molecule type" value="Genomic_DNA"/>
</dbReference>
<sequence length="71" mass="7573">MPDLILHRNLSDPDGFYADLMAVHEGLTKAESDALTARLVLILANHIGSRDVLNAALQAARETASHPPADA</sequence>
<dbReference type="Pfam" id="PF10932">
    <property type="entry name" value="DUF2783"/>
    <property type="match status" value="1"/>
</dbReference>
<reference evidence="1 2" key="1">
    <citation type="submission" date="2022-05" db="EMBL/GenBank/DDBJ databases">
        <title>Seasonal and diel survey of microbial diversity of the Tyrrhenian coast.</title>
        <authorList>
            <person name="Gattoni G."/>
            <person name="Corral P."/>
        </authorList>
    </citation>
    <scope>NUCLEOTIDE SEQUENCE [LARGE SCALE GENOMIC DNA]</scope>
    <source>
        <strain evidence="1 2">V10</strain>
    </source>
</reference>
<evidence type="ECO:0000313" key="2">
    <source>
        <dbReference type="Proteomes" id="UP001202550"/>
    </source>
</evidence>
<dbReference type="RefSeq" id="WP_249056538.1">
    <property type="nucleotide sequence ID" value="NZ_JALZWP010000002.1"/>
</dbReference>
<organism evidence="1 2">
    <name type="scientific">Roseinatronobacter domitianus</name>
    <dbReference type="NCBI Taxonomy" id="2940293"/>
    <lineage>
        <taxon>Bacteria</taxon>
        <taxon>Pseudomonadati</taxon>
        <taxon>Pseudomonadota</taxon>
        <taxon>Alphaproteobacteria</taxon>
        <taxon>Rhodobacterales</taxon>
        <taxon>Paracoccaceae</taxon>
        <taxon>Roseinatronobacter</taxon>
    </lineage>
</organism>